<dbReference type="EMBL" id="QFQP01000003">
    <property type="protein sequence ID" value="PZR16719.1"/>
    <property type="molecule type" value="Genomic_DNA"/>
</dbReference>
<feature type="domain" description="Sigma-54 factor interaction" evidence="6">
    <location>
        <begin position="209"/>
        <end position="437"/>
    </location>
</feature>
<dbReference type="InterPro" id="IPR058031">
    <property type="entry name" value="AAA_lid_NorR"/>
</dbReference>
<dbReference type="InterPro" id="IPR025662">
    <property type="entry name" value="Sigma_54_int_dom_ATP-bd_1"/>
</dbReference>
<dbReference type="FunFam" id="3.40.50.300:FF:000006">
    <property type="entry name" value="DNA-binding transcriptional regulator NtrC"/>
    <property type="match status" value="1"/>
</dbReference>
<keyword evidence="1" id="KW-0547">Nucleotide-binding</keyword>
<evidence type="ECO:0000313" key="8">
    <source>
        <dbReference type="Proteomes" id="UP000249061"/>
    </source>
</evidence>
<dbReference type="InterPro" id="IPR029016">
    <property type="entry name" value="GAF-like_dom_sf"/>
</dbReference>
<protein>
    <submittedName>
        <fullName evidence="7">AAA family ATPase</fullName>
    </submittedName>
</protein>
<comment type="caution">
    <text evidence="7">The sequence shown here is derived from an EMBL/GenBank/DDBJ whole genome shotgun (WGS) entry which is preliminary data.</text>
</comment>
<dbReference type="PROSITE" id="PS00676">
    <property type="entry name" value="SIGMA54_INTERACT_2"/>
    <property type="match status" value="1"/>
</dbReference>
<dbReference type="Gene3D" id="1.10.10.60">
    <property type="entry name" value="Homeodomain-like"/>
    <property type="match status" value="1"/>
</dbReference>
<name>A0A2W5TM89_9BACT</name>
<evidence type="ECO:0000256" key="2">
    <source>
        <dbReference type="ARBA" id="ARBA00022840"/>
    </source>
</evidence>
<reference evidence="7 8" key="1">
    <citation type="submission" date="2017-08" db="EMBL/GenBank/DDBJ databases">
        <title>Infants hospitalized years apart are colonized by the same room-sourced microbial strains.</title>
        <authorList>
            <person name="Brooks B."/>
            <person name="Olm M.R."/>
            <person name="Firek B.A."/>
            <person name="Baker R."/>
            <person name="Thomas B.C."/>
            <person name="Morowitz M.J."/>
            <person name="Banfield J.F."/>
        </authorList>
    </citation>
    <scope>NUCLEOTIDE SEQUENCE [LARGE SCALE GENOMIC DNA]</scope>
    <source>
        <strain evidence="7">S2_003_000_R2_14</strain>
    </source>
</reference>
<keyword evidence="2" id="KW-0067">ATP-binding</keyword>
<dbReference type="AlphaFoldDB" id="A0A2W5TM89"/>
<dbReference type="InterPro" id="IPR027417">
    <property type="entry name" value="P-loop_NTPase"/>
</dbReference>
<dbReference type="Pfam" id="PF00158">
    <property type="entry name" value="Sigma54_activat"/>
    <property type="match status" value="1"/>
</dbReference>
<dbReference type="InterPro" id="IPR003593">
    <property type="entry name" value="AAA+_ATPase"/>
</dbReference>
<dbReference type="InterPro" id="IPR009057">
    <property type="entry name" value="Homeodomain-like_sf"/>
</dbReference>
<dbReference type="PANTHER" id="PTHR32071">
    <property type="entry name" value="TRANSCRIPTIONAL REGULATORY PROTEIN"/>
    <property type="match status" value="1"/>
</dbReference>
<dbReference type="InterPro" id="IPR002078">
    <property type="entry name" value="Sigma_54_int"/>
</dbReference>
<dbReference type="PROSITE" id="PS50045">
    <property type="entry name" value="SIGMA54_INTERACT_4"/>
    <property type="match status" value="1"/>
</dbReference>
<dbReference type="CDD" id="cd00009">
    <property type="entry name" value="AAA"/>
    <property type="match status" value="1"/>
</dbReference>
<evidence type="ECO:0000259" key="6">
    <source>
        <dbReference type="PROSITE" id="PS50045"/>
    </source>
</evidence>
<dbReference type="Proteomes" id="UP000249061">
    <property type="component" value="Unassembled WGS sequence"/>
</dbReference>
<evidence type="ECO:0000256" key="3">
    <source>
        <dbReference type="ARBA" id="ARBA00023015"/>
    </source>
</evidence>
<organism evidence="7 8">
    <name type="scientific">Archangium gephyra</name>
    <dbReference type="NCBI Taxonomy" id="48"/>
    <lineage>
        <taxon>Bacteria</taxon>
        <taxon>Pseudomonadati</taxon>
        <taxon>Myxococcota</taxon>
        <taxon>Myxococcia</taxon>
        <taxon>Myxococcales</taxon>
        <taxon>Cystobacterineae</taxon>
        <taxon>Archangiaceae</taxon>
        <taxon>Archangium</taxon>
    </lineage>
</organism>
<proteinExistence type="predicted"/>
<evidence type="ECO:0000256" key="5">
    <source>
        <dbReference type="ARBA" id="ARBA00023163"/>
    </source>
</evidence>
<dbReference type="SUPFAM" id="SSF52540">
    <property type="entry name" value="P-loop containing nucleoside triphosphate hydrolases"/>
    <property type="match status" value="1"/>
</dbReference>
<evidence type="ECO:0000256" key="1">
    <source>
        <dbReference type="ARBA" id="ARBA00022741"/>
    </source>
</evidence>
<dbReference type="GO" id="GO:0006355">
    <property type="term" value="P:regulation of DNA-templated transcription"/>
    <property type="evidence" value="ECO:0007669"/>
    <property type="project" value="InterPro"/>
</dbReference>
<accession>A0A2W5TM89</accession>
<dbReference type="SMART" id="SM00065">
    <property type="entry name" value="GAF"/>
    <property type="match status" value="1"/>
</dbReference>
<dbReference type="InterPro" id="IPR003018">
    <property type="entry name" value="GAF"/>
</dbReference>
<dbReference type="Gene3D" id="3.30.450.40">
    <property type="match status" value="1"/>
</dbReference>
<keyword evidence="5" id="KW-0804">Transcription</keyword>
<dbReference type="PROSITE" id="PS00675">
    <property type="entry name" value="SIGMA54_INTERACT_1"/>
    <property type="match status" value="1"/>
</dbReference>
<dbReference type="SUPFAM" id="SSF46689">
    <property type="entry name" value="Homeodomain-like"/>
    <property type="match status" value="1"/>
</dbReference>
<dbReference type="Pfam" id="PF02954">
    <property type="entry name" value="HTH_8"/>
    <property type="match status" value="1"/>
</dbReference>
<dbReference type="GO" id="GO:0043565">
    <property type="term" value="F:sequence-specific DNA binding"/>
    <property type="evidence" value="ECO:0007669"/>
    <property type="project" value="InterPro"/>
</dbReference>
<dbReference type="Gene3D" id="3.40.50.300">
    <property type="entry name" value="P-loop containing nucleotide triphosphate hydrolases"/>
    <property type="match status" value="1"/>
</dbReference>
<dbReference type="InterPro" id="IPR002197">
    <property type="entry name" value="HTH_Fis"/>
</dbReference>
<dbReference type="GO" id="GO:0005524">
    <property type="term" value="F:ATP binding"/>
    <property type="evidence" value="ECO:0007669"/>
    <property type="project" value="UniProtKB-KW"/>
</dbReference>
<keyword evidence="4" id="KW-0238">DNA-binding</keyword>
<evidence type="ECO:0000256" key="4">
    <source>
        <dbReference type="ARBA" id="ARBA00023125"/>
    </source>
</evidence>
<sequence length="518" mass="57976">MSTRVDFKRVRQVSAESLHTRAAMEEAERQEQERTLLWELTQWPGEEGLSVWLEAIIGQLSTVLGAERACVELYKRDGQTLTVSFRCTSEQEEEIRSVTSRGIVSSAIASGKTVHTPYALLDTRFGKQPSVQNQRLEAVLCVPFDGAQTGVLYLEGVRGAGPFSPQQVQLAEHVARFLGPLLSMRAPTQEDAVNDPTRPFRSKLRLESLAGRSRSMARVFEQLTLVAPLDITVLLTGESGTGKTQLARAIHDNSPRGGGPFVEVNCAAIPEQLFESELFGTREGAFTGARQLRGKVSAADGGTLFLDEVSEIPLTAQGKLLQLLQSKQYYSLGSTGLTTANIRVVAASNANLEALVSEKRFREDLLYRLNTFMVRMPSLSERPEDIGPTLDFLAERVCFEHGLPQLPLSTRFRIACETMEWPGNVRQLRSRLEQAMIRAVAERAQQVEARHLEGSRIVDNDESVQSFAEATRVFQRELVRRTLETCDWNVREVARRLDLTRSHVYNLIRTFGFQREPR</sequence>
<dbReference type="SUPFAM" id="SSF55781">
    <property type="entry name" value="GAF domain-like"/>
    <property type="match status" value="1"/>
</dbReference>
<gene>
    <name evidence="7" type="ORF">DI536_06070</name>
</gene>
<dbReference type="Gene3D" id="1.10.8.60">
    <property type="match status" value="1"/>
</dbReference>
<dbReference type="Pfam" id="PF01590">
    <property type="entry name" value="GAF"/>
    <property type="match status" value="1"/>
</dbReference>
<evidence type="ECO:0000313" key="7">
    <source>
        <dbReference type="EMBL" id="PZR16719.1"/>
    </source>
</evidence>
<keyword evidence="3" id="KW-0805">Transcription regulation</keyword>
<dbReference type="Pfam" id="PF25601">
    <property type="entry name" value="AAA_lid_14"/>
    <property type="match status" value="1"/>
</dbReference>
<dbReference type="InterPro" id="IPR025943">
    <property type="entry name" value="Sigma_54_int_dom_ATP-bd_2"/>
</dbReference>
<dbReference type="SMART" id="SM00382">
    <property type="entry name" value="AAA"/>
    <property type="match status" value="1"/>
</dbReference>